<dbReference type="GO" id="GO:0070038">
    <property type="term" value="F:rRNA (pseudouridine-N3-)-methyltransferase activity"/>
    <property type="evidence" value="ECO:0007669"/>
    <property type="project" value="UniProtKB-UniRule"/>
</dbReference>
<dbReference type="EC" id="2.1.1.177" evidence="7"/>
<accession>A0A1W1V462</accession>
<dbReference type="RefSeq" id="WP_084052755.1">
    <property type="nucleotide sequence ID" value="NZ_FWWT01000014.1"/>
</dbReference>
<evidence type="ECO:0000256" key="6">
    <source>
        <dbReference type="ARBA" id="ARBA00038303"/>
    </source>
</evidence>
<proteinExistence type="inferred from homology"/>
<keyword evidence="3 7" id="KW-0489">Methyltransferase</keyword>
<gene>
    <name evidence="7" type="primary">rlmH</name>
    <name evidence="8" type="ORF">SAMN00017405_1775</name>
</gene>
<comment type="catalytic activity">
    <reaction evidence="7">
        <text>pseudouridine(1915) in 23S rRNA + S-adenosyl-L-methionine = N(3)-methylpseudouridine(1915) in 23S rRNA + S-adenosyl-L-homocysteine + H(+)</text>
        <dbReference type="Rhea" id="RHEA:42752"/>
        <dbReference type="Rhea" id="RHEA-COMP:10221"/>
        <dbReference type="Rhea" id="RHEA-COMP:10222"/>
        <dbReference type="ChEBI" id="CHEBI:15378"/>
        <dbReference type="ChEBI" id="CHEBI:57856"/>
        <dbReference type="ChEBI" id="CHEBI:59789"/>
        <dbReference type="ChEBI" id="CHEBI:65314"/>
        <dbReference type="ChEBI" id="CHEBI:74486"/>
        <dbReference type="EC" id="2.1.1.177"/>
    </reaction>
</comment>
<evidence type="ECO:0000256" key="4">
    <source>
        <dbReference type="ARBA" id="ARBA00022679"/>
    </source>
</evidence>
<sequence>MNIKIIAVGKIKEKFLDAGIKEYLKRLTSYAKVEIIEVKDEKEPENCSPADEKLIKEKEAQKIEKHIKDDSYIIVLAIDGKMFSSEELATKLNELALNGKSDLTFIIGGSQGLDEKILGQANLKLSFSKMTFPHQLMRLIMLEQIYRGFKIIKGEPYHK</sequence>
<dbReference type="STRING" id="656914.SAMN00017405_1775"/>
<dbReference type="OrthoDB" id="9806643at2"/>
<keyword evidence="2 7" id="KW-0698">rRNA processing</keyword>
<dbReference type="PANTHER" id="PTHR33603:SF1">
    <property type="entry name" value="RIBOSOMAL RNA LARGE SUBUNIT METHYLTRANSFERASE H"/>
    <property type="match status" value="1"/>
</dbReference>
<dbReference type="SUPFAM" id="SSF75217">
    <property type="entry name" value="alpha/beta knot"/>
    <property type="match status" value="1"/>
</dbReference>
<dbReference type="InterPro" id="IPR029028">
    <property type="entry name" value="Alpha/beta_knot_MTases"/>
</dbReference>
<dbReference type="PIRSF" id="PIRSF004505">
    <property type="entry name" value="MT_bac"/>
    <property type="match status" value="1"/>
</dbReference>
<dbReference type="Gene3D" id="3.40.1280.10">
    <property type="match status" value="1"/>
</dbReference>
<comment type="function">
    <text evidence="7">Specifically methylates the pseudouridine at position 1915 (m3Psi1915) in 23S rRNA.</text>
</comment>
<feature type="binding site" evidence="7">
    <location>
        <position position="76"/>
    </location>
    <ligand>
        <name>S-adenosyl-L-methionine</name>
        <dbReference type="ChEBI" id="CHEBI:59789"/>
    </ligand>
</feature>
<dbReference type="InterPro" id="IPR003742">
    <property type="entry name" value="RlmH-like"/>
</dbReference>
<dbReference type="InterPro" id="IPR029026">
    <property type="entry name" value="tRNA_m1G_MTases_N"/>
</dbReference>
<dbReference type="Proteomes" id="UP000192731">
    <property type="component" value="Unassembled WGS sequence"/>
</dbReference>
<feature type="binding site" evidence="7">
    <location>
        <position position="108"/>
    </location>
    <ligand>
        <name>S-adenosyl-L-methionine</name>
        <dbReference type="ChEBI" id="CHEBI:59789"/>
    </ligand>
</feature>
<dbReference type="AlphaFoldDB" id="A0A1W1V462"/>
<protein>
    <recommendedName>
        <fullName evidence="7">Ribosomal RNA large subunit methyltransferase H</fullName>
        <ecNumber evidence="7">2.1.1.177</ecNumber>
    </recommendedName>
    <alternativeName>
        <fullName evidence="7">23S rRNA (pseudouridine1915-N3)-methyltransferase</fullName>
    </alternativeName>
    <alternativeName>
        <fullName evidence="7">23S rRNA m3Psi1915 methyltransferase</fullName>
    </alternativeName>
    <alternativeName>
        <fullName evidence="7">rRNA (pseudouridine-N3-)-methyltransferase RlmH</fullName>
    </alternativeName>
</protein>
<keyword evidence="1 7" id="KW-0963">Cytoplasm</keyword>
<organism evidence="8 9">
    <name type="scientific">Desulfonispora thiosulfatigenes DSM 11270</name>
    <dbReference type="NCBI Taxonomy" id="656914"/>
    <lineage>
        <taxon>Bacteria</taxon>
        <taxon>Bacillati</taxon>
        <taxon>Bacillota</taxon>
        <taxon>Clostridia</taxon>
        <taxon>Eubacteriales</taxon>
        <taxon>Peptococcaceae</taxon>
        <taxon>Desulfonispora</taxon>
    </lineage>
</organism>
<dbReference type="PANTHER" id="PTHR33603">
    <property type="entry name" value="METHYLTRANSFERASE"/>
    <property type="match status" value="1"/>
</dbReference>
<evidence type="ECO:0000256" key="1">
    <source>
        <dbReference type="ARBA" id="ARBA00022490"/>
    </source>
</evidence>
<evidence type="ECO:0000256" key="3">
    <source>
        <dbReference type="ARBA" id="ARBA00022603"/>
    </source>
</evidence>
<name>A0A1W1V462_DESTI</name>
<feature type="binding site" evidence="7">
    <location>
        <begin position="127"/>
        <end position="132"/>
    </location>
    <ligand>
        <name>S-adenosyl-L-methionine</name>
        <dbReference type="ChEBI" id="CHEBI:59789"/>
    </ligand>
</feature>
<evidence type="ECO:0000313" key="9">
    <source>
        <dbReference type="Proteomes" id="UP000192731"/>
    </source>
</evidence>
<comment type="subunit">
    <text evidence="7">Homodimer.</text>
</comment>
<reference evidence="8 9" key="1">
    <citation type="submission" date="2017-04" db="EMBL/GenBank/DDBJ databases">
        <authorList>
            <person name="Afonso C.L."/>
            <person name="Miller P.J."/>
            <person name="Scott M.A."/>
            <person name="Spackman E."/>
            <person name="Goraichik I."/>
            <person name="Dimitrov K.M."/>
            <person name="Suarez D.L."/>
            <person name="Swayne D.E."/>
        </authorList>
    </citation>
    <scope>NUCLEOTIDE SEQUENCE [LARGE SCALE GENOMIC DNA]</scope>
    <source>
        <strain evidence="8 9">DSM 11270</strain>
    </source>
</reference>
<comment type="subcellular location">
    <subcellularLocation>
        <location evidence="7">Cytoplasm</location>
    </subcellularLocation>
</comment>
<keyword evidence="4 7" id="KW-0808">Transferase</keyword>
<dbReference type="NCBIfam" id="NF000985">
    <property type="entry name" value="PRK00103.1-3"/>
    <property type="match status" value="1"/>
</dbReference>
<keyword evidence="9" id="KW-1185">Reference proteome</keyword>
<evidence type="ECO:0000313" key="8">
    <source>
        <dbReference type="EMBL" id="SMB87811.1"/>
    </source>
</evidence>
<keyword evidence="5 7" id="KW-0949">S-adenosyl-L-methionine</keyword>
<evidence type="ECO:0000256" key="7">
    <source>
        <dbReference type="HAMAP-Rule" id="MF_00658"/>
    </source>
</evidence>
<evidence type="ECO:0000256" key="5">
    <source>
        <dbReference type="ARBA" id="ARBA00022691"/>
    </source>
</evidence>
<dbReference type="CDD" id="cd18081">
    <property type="entry name" value="RlmH-like"/>
    <property type="match status" value="1"/>
</dbReference>
<dbReference type="EMBL" id="FWWT01000014">
    <property type="protein sequence ID" value="SMB87811.1"/>
    <property type="molecule type" value="Genomic_DNA"/>
</dbReference>
<dbReference type="NCBIfam" id="TIGR00246">
    <property type="entry name" value="tRNA_RlmH_YbeA"/>
    <property type="match status" value="1"/>
</dbReference>
<dbReference type="Pfam" id="PF02590">
    <property type="entry name" value="SPOUT_MTase"/>
    <property type="match status" value="1"/>
</dbReference>
<dbReference type="GO" id="GO:0005737">
    <property type="term" value="C:cytoplasm"/>
    <property type="evidence" value="ECO:0007669"/>
    <property type="project" value="UniProtKB-SubCell"/>
</dbReference>
<comment type="similarity">
    <text evidence="6 7">Belongs to the RNA methyltransferase RlmH family.</text>
</comment>
<dbReference type="HAMAP" id="MF_00658">
    <property type="entry name" value="23SrRNA_methyltr_H"/>
    <property type="match status" value="1"/>
</dbReference>
<evidence type="ECO:0000256" key="2">
    <source>
        <dbReference type="ARBA" id="ARBA00022552"/>
    </source>
</evidence>